<dbReference type="SMART" id="SM00220">
    <property type="entry name" value="S_TKc"/>
    <property type="match status" value="1"/>
</dbReference>
<evidence type="ECO:0000313" key="2">
    <source>
        <dbReference type="EMBL" id="CAD8215315.1"/>
    </source>
</evidence>
<organism evidence="2 3">
    <name type="scientific">Paramecium octaurelia</name>
    <dbReference type="NCBI Taxonomy" id="43137"/>
    <lineage>
        <taxon>Eukaryota</taxon>
        <taxon>Sar</taxon>
        <taxon>Alveolata</taxon>
        <taxon>Ciliophora</taxon>
        <taxon>Intramacronucleata</taxon>
        <taxon>Oligohymenophorea</taxon>
        <taxon>Peniculida</taxon>
        <taxon>Parameciidae</taxon>
        <taxon>Paramecium</taxon>
    </lineage>
</organism>
<dbReference type="GO" id="GO:0005634">
    <property type="term" value="C:nucleus"/>
    <property type="evidence" value="ECO:0007669"/>
    <property type="project" value="TreeGrafter"/>
</dbReference>
<name>A0A8S1YLQ1_PAROT</name>
<dbReference type="InterPro" id="IPR000719">
    <property type="entry name" value="Prot_kinase_dom"/>
</dbReference>
<dbReference type="AlphaFoldDB" id="A0A8S1YLQ1"/>
<proteinExistence type="predicted"/>
<dbReference type="PROSITE" id="PS50011">
    <property type="entry name" value="PROTEIN_KINASE_DOM"/>
    <property type="match status" value="1"/>
</dbReference>
<sequence>MKERFQCLLKERNLNKQFKQLPLKKSQIKFSQLWSLGIAQILKTCRIKNRYAYKQNISIIQMAKGVSELHKLGFFHRDFKTSNFVMGKDNKNQIDMNLKTIEDNTQTQEVGTYQFMAPEILVSSDYDSSVGIWSLGMVFYQALLGIGFFSMKKEYETSNELLQIKQIQINERLRANKIQNSGNKKLLQKIIVQRLDQEKKKNKDVKRIGIDEVIHELEEKGYKQKIDLYEILVQLIDDKGIINIILSKLKKEKSYDCLNKPQKNSNDQKNFLEENDLRNIRELKFNKKNYLKEEFVQIERI</sequence>
<reference evidence="2" key="1">
    <citation type="submission" date="2021-01" db="EMBL/GenBank/DDBJ databases">
        <authorList>
            <consortium name="Genoscope - CEA"/>
            <person name="William W."/>
        </authorList>
    </citation>
    <scope>NUCLEOTIDE SEQUENCE</scope>
</reference>
<evidence type="ECO:0000259" key="1">
    <source>
        <dbReference type="PROSITE" id="PS50011"/>
    </source>
</evidence>
<protein>
    <recommendedName>
        <fullName evidence="1">Protein kinase domain-containing protein</fullName>
    </recommendedName>
</protein>
<dbReference type="PANTHER" id="PTHR44167">
    <property type="entry name" value="OVARIAN-SPECIFIC SERINE/THREONINE-PROTEIN KINASE LOK-RELATED"/>
    <property type="match status" value="1"/>
</dbReference>
<evidence type="ECO:0000313" key="3">
    <source>
        <dbReference type="Proteomes" id="UP000683925"/>
    </source>
</evidence>
<dbReference type="GO" id="GO:0005737">
    <property type="term" value="C:cytoplasm"/>
    <property type="evidence" value="ECO:0007669"/>
    <property type="project" value="TreeGrafter"/>
</dbReference>
<comment type="caution">
    <text evidence="2">The sequence shown here is derived from an EMBL/GenBank/DDBJ whole genome shotgun (WGS) entry which is preliminary data.</text>
</comment>
<dbReference type="EMBL" id="CAJJDP010000231">
    <property type="protein sequence ID" value="CAD8215315.1"/>
    <property type="molecule type" value="Genomic_DNA"/>
</dbReference>
<feature type="domain" description="Protein kinase" evidence="1">
    <location>
        <begin position="1"/>
        <end position="214"/>
    </location>
</feature>
<dbReference type="PROSITE" id="PS00108">
    <property type="entry name" value="PROTEIN_KINASE_ST"/>
    <property type="match status" value="1"/>
</dbReference>
<accession>A0A8S1YLQ1</accession>
<dbReference type="InterPro" id="IPR008271">
    <property type="entry name" value="Ser/Thr_kinase_AS"/>
</dbReference>
<dbReference type="Proteomes" id="UP000683925">
    <property type="component" value="Unassembled WGS sequence"/>
</dbReference>
<dbReference type="GO" id="GO:0005524">
    <property type="term" value="F:ATP binding"/>
    <property type="evidence" value="ECO:0007669"/>
    <property type="project" value="InterPro"/>
</dbReference>
<dbReference type="OrthoDB" id="5864419at2759"/>
<keyword evidence="3" id="KW-1185">Reference proteome</keyword>
<gene>
    <name evidence="2" type="ORF">POCTA_138.1.T2270001</name>
</gene>
<dbReference type="Pfam" id="PF00069">
    <property type="entry name" value="Pkinase"/>
    <property type="match status" value="1"/>
</dbReference>
<dbReference type="PANTHER" id="PTHR44167:SF24">
    <property type="entry name" value="SERINE_THREONINE-PROTEIN KINASE CHK2"/>
    <property type="match status" value="1"/>
</dbReference>
<dbReference type="GO" id="GO:0044773">
    <property type="term" value="P:mitotic DNA damage checkpoint signaling"/>
    <property type="evidence" value="ECO:0007669"/>
    <property type="project" value="TreeGrafter"/>
</dbReference>
<dbReference type="GO" id="GO:0004674">
    <property type="term" value="F:protein serine/threonine kinase activity"/>
    <property type="evidence" value="ECO:0007669"/>
    <property type="project" value="TreeGrafter"/>
</dbReference>